<proteinExistence type="predicted"/>
<comment type="caution">
    <text evidence="1">The sequence shown here is derived from an EMBL/GenBank/DDBJ whole genome shotgun (WGS) entry which is preliminary data.</text>
</comment>
<accession>A0A0F9RV32</accession>
<reference evidence="1" key="1">
    <citation type="journal article" date="2015" name="Nature">
        <title>Complex archaea that bridge the gap between prokaryotes and eukaryotes.</title>
        <authorList>
            <person name="Spang A."/>
            <person name="Saw J.H."/>
            <person name="Jorgensen S.L."/>
            <person name="Zaremba-Niedzwiedzka K."/>
            <person name="Martijn J."/>
            <person name="Lind A.E."/>
            <person name="van Eijk R."/>
            <person name="Schleper C."/>
            <person name="Guy L."/>
            <person name="Ettema T.J."/>
        </authorList>
    </citation>
    <scope>NUCLEOTIDE SEQUENCE</scope>
</reference>
<name>A0A0F9RV32_9ZZZZ</name>
<gene>
    <name evidence="1" type="ORF">LCGC14_0549710</name>
</gene>
<dbReference type="EMBL" id="LAZR01000751">
    <property type="protein sequence ID" value="KKN58679.1"/>
    <property type="molecule type" value="Genomic_DNA"/>
</dbReference>
<evidence type="ECO:0000313" key="1">
    <source>
        <dbReference type="EMBL" id="KKN58679.1"/>
    </source>
</evidence>
<organism evidence="1">
    <name type="scientific">marine sediment metagenome</name>
    <dbReference type="NCBI Taxonomy" id="412755"/>
    <lineage>
        <taxon>unclassified sequences</taxon>
        <taxon>metagenomes</taxon>
        <taxon>ecological metagenomes</taxon>
    </lineage>
</organism>
<protein>
    <submittedName>
        <fullName evidence="1">Uncharacterized protein</fullName>
    </submittedName>
</protein>
<dbReference type="AlphaFoldDB" id="A0A0F9RV32"/>
<sequence length="133" mass="14967">MAKVAYKGIADRQEPTHLEDDVHNLRIVKATHGAGKADSTKFRTEVILDCPDQPDKQGVFHYLGDQNPDGDPKAEEFKGLMAKRFLIHFDIPFDDEGYDPDDFLGKQAATRTKQSKDDQGRTQVSLILPEIQI</sequence>